<organism evidence="12 13">
    <name type="scientific">Ectothiorhodospira mobilis</name>
    <dbReference type="NCBI Taxonomy" id="195064"/>
    <lineage>
        <taxon>Bacteria</taxon>
        <taxon>Pseudomonadati</taxon>
        <taxon>Pseudomonadota</taxon>
        <taxon>Gammaproteobacteria</taxon>
        <taxon>Chromatiales</taxon>
        <taxon>Ectothiorhodospiraceae</taxon>
        <taxon>Ectothiorhodospira</taxon>
    </lineage>
</organism>
<dbReference type="CDD" id="cd16444">
    <property type="entry name" value="LipB"/>
    <property type="match status" value="1"/>
</dbReference>
<protein>
    <recommendedName>
        <fullName evidence="6 7">Octanoyltransferase</fullName>
        <ecNumber evidence="6 7">2.3.1.181</ecNumber>
    </recommendedName>
    <alternativeName>
        <fullName evidence="6">Lipoate-protein ligase B</fullName>
    </alternativeName>
    <alternativeName>
        <fullName evidence="6">Lipoyl/octanoyl transferase</fullName>
    </alternativeName>
    <alternativeName>
        <fullName evidence="6">Octanoyl-[acyl-carrier-protein]-protein N-octanoyltransferase</fullName>
    </alternativeName>
</protein>
<evidence type="ECO:0000256" key="10">
    <source>
        <dbReference type="PIRSR" id="PIRSR016262-3"/>
    </source>
</evidence>
<dbReference type="PANTHER" id="PTHR10993">
    <property type="entry name" value="OCTANOYLTRANSFERASE"/>
    <property type="match status" value="1"/>
</dbReference>
<dbReference type="GO" id="GO:0033819">
    <property type="term" value="F:lipoyl(octanoyl) transferase activity"/>
    <property type="evidence" value="ECO:0007669"/>
    <property type="project" value="UniProtKB-EC"/>
</dbReference>
<dbReference type="SUPFAM" id="SSF55681">
    <property type="entry name" value="Class II aaRS and biotin synthetases"/>
    <property type="match status" value="1"/>
</dbReference>
<dbReference type="EMBL" id="FOUO01000022">
    <property type="protein sequence ID" value="SFM67924.1"/>
    <property type="molecule type" value="Genomic_DNA"/>
</dbReference>
<comment type="function">
    <text evidence="5 6 7">Catalyzes the transfer of endogenously produced octanoic acid from octanoyl-acyl-carrier-protein onto the lipoyl domains of lipoate-dependent enzymes. Lipoyl-ACP can also act as a substrate although octanoyl-ACP is likely to be the physiological substrate.</text>
</comment>
<evidence type="ECO:0000313" key="12">
    <source>
        <dbReference type="EMBL" id="SFM67924.1"/>
    </source>
</evidence>
<evidence type="ECO:0000256" key="4">
    <source>
        <dbReference type="ARBA" id="ARBA00023315"/>
    </source>
</evidence>
<dbReference type="PROSITE" id="PS51733">
    <property type="entry name" value="BPL_LPL_CATALYTIC"/>
    <property type="match status" value="1"/>
</dbReference>
<evidence type="ECO:0000256" key="2">
    <source>
        <dbReference type="ARBA" id="ARBA00022490"/>
    </source>
</evidence>
<evidence type="ECO:0000256" key="3">
    <source>
        <dbReference type="ARBA" id="ARBA00022679"/>
    </source>
</evidence>
<evidence type="ECO:0000256" key="5">
    <source>
        <dbReference type="ARBA" id="ARBA00024732"/>
    </source>
</evidence>
<dbReference type="InterPro" id="IPR045864">
    <property type="entry name" value="aa-tRNA-synth_II/BPL/LPL"/>
</dbReference>
<dbReference type="PANTHER" id="PTHR10993:SF7">
    <property type="entry name" value="LIPOYLTRANSFERASE 2, MITOCHONDRIAL-RELATED"/>
    <property type="match status" value="1"/>
</dbReference>
<sequence>MHDDPGALRVRRLGRADYLPVWRRMQAFNQERGAATADELWQVEHPPVFTLGLNGRREHLLDPGDIPVLAVDRGGQVTYHGPGQVVLYLLLDLRRQGLGVRALVSALENAVIDYLAGWGVAAQARADAPGVYVDGAKIAALGLRVRRGGSYHGLAFNLDPDLSAFERINPCGHRGLVTTSLAALVAHPPPWSEVADALTACLAVRLGRTLAWEGGRAKGRICRSL</sequence>
<evidence type="ECO:0000259" key="11">
    <source>
        <dbReference type="PROSITE" id="PS51733"/>
    </source>
</evidence>
<feature type="site" description="Lowers pKa of active site Cys" evidence="6 10">
    <location>
        <position position="137"/>
    </location>
</feature>
<comment type="miscellaneous">
    <text evidence="6">In the reaction, the free carboxyl group of octanoic acid is attached via an amide linkage to the epsilon-amino group of a specific lysine residue of lipoyl domains of lipoate-dependent enzymes.</text>
</comment>
<keyword evidence="2 6" id="KW-0963">Cytoplasm</keyword>
<evidence type="ECO:0000256" key="8">
    <source>
        <dbReference type="PIRSR" id="PIRSR016262-1"/>
    </source>
</evidence>
<keyword evidence="3 6" id="KW-0808">Transferase</keyword>
<proteinExistence type="inferred from homology"/>
<dbReference type="Pfam" id="PF21948">
    <property type="entry name" value="LplA-B_cat"/>
    <property type="match status" value="1"/>
</dbReference>
<dbReference type="RefSeq" id="WP_090487462.1">
    <property type="nucleotide sequence ID" value="NZ_FOUO01000022.1"/>
</dbReference>
<dbReference type="PIRSF" id="PIRSF016262">
    <property type="entry name" value="LPLase"/>
    <property type="match status" value="1"/>
</dbReference>
<evidence type="ECO:0000313" key="13">
    <source>
        <dbReference type="Proteomes" id="UP000199556"/>
    </source>
</evidence>
<dbReference type="HAMAP" id="MF_00013">
    <property type="entry name" value="LipB"/>
    <property type="match status" value="1"/>
</dbReference>
<evidence type="ECO:0000256" key="6">
    <source>
        <dbReference type="HAMAP-Rule" id="MF_00013"/>
    </source>
</evidence>
<evidence type="ECO:0000256" key="7">
    <source>
        <dbReference type="PIRNR" id="PIRNR016262"/>
    </source>
</evidence>
<dbReference type="GO" id="GO:0005737">
    <property type="term" value="C:cytoplasm"/>
    <property type="evidence" value="ECO:0007669"/>
    <property type="project" value="UniProtKB-SubCell"/>
</dbReference>
<reference evidence="12 13" key="1">
    <citation type="submission" date="2016-10" db="EMBL/GenBank/DDBJ databases">
        <authorList>
            <person name="de Groot N.N."/>
        </authorList>
    </citation>
    <scope>NUCLEOTIDE SEQUENCE [LARGE SCALE GENOMIC DNA]</scope>
    <source>
        <strain evidence="12 13">DSM 4180</strain>
    </source>
</reference>
<evidence type="ECO:0000256" key="1">
    <source>
        <dbReference type="ARBA" id="ARBA00004821"/>
    </source>
</evidence>
<dbReference type="NCBIfam" id="NF010922">
    <property type="entry name" value="PRK14342.1"/>
    <property type="match status" value="1"/>
</dbReference>
<dbReference type="EC" id="2.3.1.181" evidence="6 7"/>
<dbReference type="GO" id="GO:0009249">
    <property type="term" value="P:protein lipoylation"/>
    <property type="evidence" value="ECO:0007669"/>
    <property type="project" value="InterPro"/>
</dbReference>
<dbReference type="InterPro" id="IPR004143">
    <property type="entry name" value="BPL_LPL_catalytic"/>
</dbReference>
<comment type="pathway">
    <text evidence="1 6 7">Protein modification; protein lipoylation via endogenous pathway; protein N(6)-(lipoyl)lysine from octanoyl-[acyl-carrier-protein]: step 1/2.</text>
</comment>
<dbReference type="FunFam" id="3.30.930.10:FF:000020">
    <property type="entry name" value="Octanoyltransferase"/>
    <property type="match status" value="1"/>
</dbReference>
<keyword evidence="4 6" id="KW-0012">Acyltransferase</keyword>
<dbReference type="InterPro" id="IPR000544">
    <property type="entry name" value="Octanoyltransferase"/>
</dbReference>
<feature type="active site" description="Acyl-thioester intermediate" evidence="6 8">
    <location>
        <position position="171"/>
    </location>
</feature>
<comment type="similarity">
    <text evidence="6 7">Belongs to the LipB family.</text>
</comment>
<feature type="binding site" evidence="6 9">
    <location>
        <begin position="73"/>
        <end position="80"/>
    </location>
    <ligand>
        <name>substrate</name>
    </ligand>
</feature>
<dbReference type="UniPathway" id="UPA00538">
    <property type="reaction ID" value="UER00592"/>
</dbReference>
<gene>
    <name evidence="6" type="primary">lipB</name>
    <name evidence="12" type="ORF">SAMN05421721_12217</name>
</gene>
<evidence type="ECO:0000256" key="9">
    <source>
        <dbReference type="PIRSR" id="PIRSR016262-2"/>
    </source>
</evidence>
<name>A0A1I4SU12_ECTMO</name>
<comment type="subcellular location">
    <subcellularLocation>
        <location evidence="6">Cytoplasm</location>
    </subcellularLocation>
</comment>
<dbReference type="STRING" id="195064.SAMN05421721_12217"/>
<dbReference type="PROSITE" id="PS01313">
    <property type="entry name" value="LIPB"/>
    <property type="match status" value="1"/>
</dbReference>
<feature type="domain" description="BPL/LPL catalytic" evidence="11">
    <location>
        <begin position="34"/>
        <end position="210"/>
    </location>
</feature>
<feature type="binding site" evidence="6 9">
    <location>
        <begin position="153"/>
        <end position="155"/>
    </location>
    <ligand>
        <name>substrate</name>
    </ligand>
</feature>
<keyword evidence="13" id="KW-1185">Reference proteome</keyword>
<dbReference type="AlphaFoldDB" id="A0A1I4SU12"/>
<dbReference type="OrthoDB" id="9787061at2"/>
<feature type="binding site" evidence="6 9">
    <location>
        <begin position="140"/>
        <end position="142"/>
    </location>
    <ligand>
        <name>substrate</name>
    </ligand>
</feature>
<dbReference type="InterPro" id="IPR020605">
    <property type="entry name" value="Octanoyltransferase_CS"/>
</dbReference>
<dbReference type="Gene3D" id="3.30.930.10">
    <property type="entry name" value="Bira Bifunctional Protein, Domain 2"/>
    <property type="match status" value="1"/>
</dbReference>
<dbReference type="Proteomes" id="UP000199556">
    <property type="component" value="Unassembled WGS sequence"/>
</dbReference>
<dbReference type="NCBIfam" id="TIGR00214">
    <property type="entry name" value="lipB"/>
    <property type="match status" value="1"/>
</dbReference>
<accession>A0A1I4SU12</accession>
<comment type="catalytic activity">
    <reaction evidence="6 7">
        <text>octanoyl-[ACP] + L-lysyl-[protein] = N(6)-octanoyl-L-lysyl-[protein] + holo-[ACP] + H(+)</text>
        <dbReference type="Rhea" id="RHEA:17665"/>
        <dbReference type="Rhea" id="RHEA-COMP:9636"/>
        <dbReference type="Rhea" id="RHEA-COMP:9685"/>
        <dbReference type="Rhea" id="RHEA-COMP:9752"/>
        <dbReference type="Rhea" id="RHEA-COMP:9928"/>
        <dbReference type="ChEBI" id="CHEBI:15378"/>
        <dbReference type="ChEBI" id="CHEBI:29969"/>
        <dbReference type="ChEBI" id="CHEBI:64479"/>
        <dbReference type="ChEBI" id="CHEBI:78463"/>
        <dbReference type="ChEBI" id="CHEBI:78809"/>
        <dbReference type="EC" id="2.3.1.181"/>
    </reaction>
</comment>